<comment type="caution">
    <text evidence="2">The sequence shown here is derived from an EMBL/GenBank/DDBJ whole genome shotgun (WGS) entry which is preliminary data.</text>
</comment>
<protein>
    <submittedName>
        <fullName evidence="2">Uncharacterized protein</fullName>
    </submittedName>
</protein>
<accession>A0A0F9A7Y5</accession>
<feature type="region of interest" description="Disordered" evidence="1">
    <location>
        <begin position="113"/>
        <end position="135"/>
    </location>
</feature>
<evidence type="ECO:0000256" key="1">
    <source>
        <dbReference type="SAM" id="MobiDB-lite"/>
    </source>
</evidence>
<sequence length="135" mass="15741">MISALQADMITRKARSDKSDILVMEMLDIIERRIIQAADDGDESVVIRLSRKYARNDDVEFAIMAICSRLEEKGFVVEFGYMLEDWRPRFQVYWIFESSESFNEFRIHELGTPENPATRQDVQNKADELRAKSSV</sequence>
<dbReference type="EMBL" id="LAZR01044018">
    <property type="protein sequence ID" value="KKL05669.1"/>
    <property type="molecule type" value="Genomic_DNA"/>
</dbReference>
<name>A0A0F9A7Y5_9ZZZZ</name>
<dbReference type="AlphaFoldDB" id="A0A0F9A7Y5"/>
<proteinExistence type="predicted"/>
<reference evidence="2" key="1">
    <citation type="journal article" date="2015" name="Nature">
        <title>Complex archaea that bridge the gap between prokaryotes and eukaryotes.</title>
        <authorList>
            <person name="Spang A."/>
            <person name="Saw J.H."/>
            <person name="Jorgensen S.L."/>
            <person name="Zaremba-Niedzwiedzka K."/>
            <person name="Martijn J."/>
            <person name="Lind A.E."/>
            <person name="van Eijk R."/>
            <person name="Schleper C."/>
            <person name="Guy L."/>
            <person name="Ettema T.J."/>
        </authorList>
    </citation>
    <scope>NUCLEOTIDE SEQUENCE</scope>
</reference>
<organism evidence="2">
    <name type="scientific">marine sediment metagenome</name>
    <dbReference type="NCBI Taxonomy" id="412755"/>
    <lineage>
        <taxon>unclassified sequences</taxon>
        <taxon>metagenomes</taxon>
        <taxon>ecological metagenomes</taxon>
    </lineage>
</organism>
<gene>
    <name evidence="2" type="ORF">LCGC14_2603760</name>
</gene>
<evidence type="ECO:0000313" key="2">
    <source>
        <dbReference type="EMBL" id="KKL05669.1"/>
    </source>
</evidence>
<feature type="compositionally biased region" description="Basic and acidic residues" evidence="1">
    <location>
        <begin position="122"/>
        <end position="135"/>
    </location>
</feature>